<dbReference type="AlphaFoldDB" id="A0AAV4B6Y6"/>
<feature type="region of interest" description="Disordered" evidence="1">
    <location>
        <begin position="826"/>
        <end position="857"/>
    </location>
</feature>
<evidence type="ECO:0000313" key="3">
    <source>
        <dbReference type="Proteomes" id="UP000735302"/>
    </source>
</evidence>
<feature type="compositionally biased region" description="Polar residues" evidence="1">
    <location>
        <begin position="278"/>
        <end position="312"/>
    </location>
</feature>
<proteinExistence type="predicted"/>
<accession>A0AAV4B6Y6</accession>
<feature type="region of interest" description="Disordered" evidence="1">
    <location>
        <begin position="257"/>
        <end position="315"/>
    </location>
</feature>
<evidence type="ECO:0000256" key="1">
    <source>
        <dbReference type="SAM" id="MobiDB-lite"/>
    </source>
</evidence>
<feature type="region of interest" description="Disordered" evidence="1">
    <location>
        <begin position="924"/>
        <end position="947"/>
    </location>
</feature>
<organism evidence="2 3">
    <name type="scientific">Plakobranchus ocellatus</name>
    <dbReference type="NCBI Taxonomy" id="259542"/>
    <lineage>
        <taxon>Eukaryota</taxon>
        <taxon>Metazoa</taxon>
        <taxon>Spiralia</taxon>
        <taxon>Lophotrochozoa</taxon>
        <taxon>Mollusca</taxon>
        <taxon>Gastropoda</taxon>
        <taxon>Heterobranchia</taxon>
        <taxon>Euthyneura</taxon>
        <taxon>Panpulmonata</taxon>
        <taxon>Sacoglossa</taxon>
        <taxon>Placobranchoidea</taxon>
        <taxon>Plakobranchidae</taxon>
        <taxon>Plakobranchus</taxon>
    </lineage>
</organism>
<feature type="compositionally biased region" description="Basic residues" evidence="1">
    <location>
        <begin position="980"/>
        <end position="993"/>
    </location>
</feature>
<keyword evidence="3" id="KW-1185">Reference proteome</keyword>
<feature type="region of interest" description="Disordered" evidence="1">
    <location>
        <begin position="605"/>
        <end position="813"/>
    </location>
</feature>
<feature type="compositionally biased region" description="Basic and acidic residues" evidence="1">
    <location>
        <begin position="749"/>
        <end position="759"/>
    </location>
</feature>
<comment type="caution">
    <text evidence="2">The sequence shown here is derived from an EMBL/GenBank/DDBJ whole genome shotgun (WGS) entry which is preliminary data.</text>
</comment>
<feature type="compositionally biased region" description="Low complexity" evidence="1">
    <location>
        <begin position="30"/>
        <end position="56"/>
    </location>
</feature>
<feature type="compositionally biased region" description="Low complexity" evidence="1">
    <location>
        <begin position="716"/>
        <end position="732"/>
    </location>
</feature>
<name>A0AAV4B6Y6_9GAST</name>
<feature type="compositionally biased region" description="Polar residues" evidence="1">
    <location>
        <begin position="501"/>
        <end position="517"/>
    </location>
</feature>
<feature type="compositionally biased region" description="Basic residues" evidence="1">
    <location>
        <begin position="127"/>
        <end position="145"/>
    </location>
</feature>
<evidence type="ECO:0000313" key="2">
    <source>
        <dbReference type="EMBL" id="GFO14114.1"/>
    </source>
</evidence>
<feature type="region of interest" description="Disordered" evidence="1">
    <location>
        <begin position="422"/>
        <end position="462"/>
    </location>
</feature>
<feature type="region of interest" description="Disordered" evidence="1">
    <location>
        <begin position="30"/>
        <end position="145"/>
    </location>
</feature>
<feature type="compositionally biased region" description="Polar residues" evidence="1">
    <location>
        <begin position="612"/>
        <end position="652"/>
    </location>
</feature>
<protein>
    <submittedName>
        <fullName evidence="2">Uncharacterized protein</fullName>
    </submittedName>
</protein>
<feature type="compositionally biased region" description="Basic and acidic residues" evidence="1">
    <location>
        <begin position="174"/>
        <end position="183"/>
    </location>
</feature>
<feature type="compositionally biased region" description="Polar residues" evidence="1">
    <location>
        <begin position="667"/>
        <end position="693"/>
    </location>
</feature>
<dbReference type="Proteomes" id="UP000735302">
    <property type="component" value="Unassembled WGS sequence"/>
</dbReference>
<dbReference type="EMBL" id="BLXT01004526">
    <property type="protein sequence ID" value="GFO14114.1"/>
    <property type="molecule type" value="Genomic_DNA"/>
</dbReference>
<gene>
    <name evidence="2" type="ORF">PoB_004061900</name>
</gene>
<feature type="region of interest" description="Disordered" evidence="1">
    <location>
        <begin position="543"/>
        <end position="568"/>
    </location>
</feature>
<feature type="region of interest" description="Disordered" evidence="1">
    <location>
        <begin position="485"/>
        <end position="517"/>
    </location>
</feature>
<feature type="region of interest" description="Disordered" evidence="1">
    <location>
        <begin position="968"/>
        <end position="993"/>
    </location>
</feature>
<reference evidence="2 3" key="1">
    <citation type="journal article" date="2021" name="Elife">
        <title>Chloroplast acquisition without the gene transfer in kleptoplastic sea slugs, Plakobranchus ocellatus.</title>
        <authorList>
            <person name="Maeda T."/>
            <person name="Takahashi S."/>
            <person name="Yoshida T."/>
            <person name="Shimamura S."/>
            <person name="Takaki Y."/>
            <person name="Nagai Y."/>
            <person name="Toyoda A."/>
            <person name="Suzuki Y."/>
            <person name="Arimoto A."/>
            <person name="Ishii H."/>
            <person name="Satoh N."/>
            <person name="Nishiyama T."/>
            <person name="Hasebe M."/>
            <person name="Maruyama T."/>
            <person name="Minagawa J."/>
            <person name="Obokata J."/>
            <person name="Shigenobu S."/>
        </authorList>
    </citation>
    <scope>NUCLEOTIDE SEQUENCE [LARGE SCALE GENOMIC DNA]</scope>
</reference>
<feature type="region of interest" description="Disordered" evidence="1">
    <location>
        <begin position="164"/>
        <end position="183"/>
    </location>
</feature>
<sequence>MLPVPDTLRIFSSPSAQSSVLAGGHRSLDLDASLSSAPDSSQPSSAVSDSASQQARRSSRFKQHPSLADYRQRKQILVQSIPKADSKSKIKKPVREKAKTRASFSHKKPSAESDRAKRNLFSDPKPKVKAKTSRVRRKHGKAERRRHTLGSIDKTTTLVLGTPAHKQRSGWHIHQQEKRRSKELVQPKVHVVAESPMKESEPDPETRERMNKPARYLLREAFYSSNSQQSRNFARALKQSEKSDGFPISEILYEKYPETSRSNHGTLASAVRGESPMKSPQSRLLKSFLISPTPNPKSKGQGKTTPVKTTSRTSKRLAKKLDFSNMEVKPSSSSSQHSARDVQLIFDGENAIDFNIFGSPTKRLTRETYQNSLKTPEKQITPSRIDMWSSSSCPSSTSAYPGNLAPELNFRSALFQTININESGISPAGSGDKRPTTRSTPNKELPHRLPQGSMLSSPGQASRLRSNLFCKSPKKSVPVADFGFVEGGETRKNTPTKKQRQASAESPVLPTTPQKSSAQVSATFQGILSTPSKVRFSEKYLISPPAGSKCPPSTEKRTPGKSILKGSPNFKAMKVPRRIQLQPVDDPANDYNNAFVNTQEETIYSPEGGRNSIMNFGDNSSSIEGKSPQKKCQTAISKDGSENPQNTKSSNIVPALRQTGKAKAEEASTSAHCSSQEEFQLQKNRPATIQIRTPSPRAKRETGCIQSWARRKRCSPKQSSGSSSSLISPPRFSKNRSREDSSLTCPLGKENEDMKEKPCTYDNNIKGRASKKRGLFQSEESEAETNPSKRARKYSTQRNSGRLNIDELNAPNSPGLFDATVTKSPMQAENAPLPCEKADSSQGSVPSTSQSEGKLSICGNPSPFRRLTRQCSNQDEGSLGFPVPISSSSDKVMRDLAKGSDTNNKHLKDFGNEPNNTKPCATVTSSCGNRSPAHAVPSTPQKKQYSPSLSTLGLISLIQSPLVALQAVDSSKQENDTKNGHAHPKSRKHLDLG</sequence>
<feature type="compositionally biased region" description="Polar residues" evidence="1">
    <location>
        <begin position="938"/>
        <end position="947"/>
    </location>
</feature>
<feature type="compositionally biased region" description="Low complexity" evidence="1">
    <location>
        <begin position="840"/>
        <end position="851"/>
    </location>
</feature>
<feature type="compositionally biased region" description="Polar residues" evidence="1">
    <location>
        <begin position="453"/>
        <end position="462"/>
    </location>
</feature>
<feature type="compositionally biased region" description="Basic and acidic residues" evidence="1">
    <location>
        <begin position="84"/>
        <end position="99"/>
    </location>
</feature>